<keyword evidence="3" id="KW-1185">Reference proteome</keyword>
<proteinExistence type="predicted"/>
<evidence type="ECO:0000313" key="2">
    <source>
        <dbReference type="EMBL" id="MXQ93716.1"/>
    </source>
</evidence>
<protein>
    <submittedName>
        <fullName evidence="2">Uncharacterized protein</fullName>
    </submittedName>
</protein>
<dbReference type="EMBL" id="VBQZ03000097">
    <property type="protein sequence ID" value="MXQ93716.1"/>
    <property type="molecule type" value="Genomic_DNA"/>
</dbReference>
<reference evidence="2" key="1">
    <citation type="submission" date="2019-10" db="EMBL/GenBank/DDBJ databases">
        <title>The sequence and de novo assembly of the wild yak genome.</title>
        <authorList>
            <person name="Liu Y."/>
        </authorList>
    </citation>
    <scope>NUCLEOTIDE SEQUENCE [LARGE SCALE GENOMIC DNA]</scope>
    <source>
        <strain evidence="2">WY2019</strain>
    </source>
</reference>
<organism evidence="2 3">
    <name type="scientific">Bos mutus</name>
    <name type="common">wild yak</name>
    <dbReference type="NCBI Taxonomy" id="72004"/>
    <lineage>
        <taxon>Eukaryota</taxon>
        <taxon>Metazoa</taxon>
        <taxon>Chordata</taxon>
        <taxon>Craniata</taxon>
        <taxon>Vertebrata</taxon>
        <taxon>Euteleostomi</taxon>
        <taxon>Mammalia</taxon>
        <taxon>Eutheria</taxon>
        <taxon>Laurasiatheria</taxon>
        <taxon>Artiodactyla</taxon>
        <taxon>Ruminantia</taxon>
        <taxon>Pecora</taxon>
        <taxon>Bovidae</taxon>
        <taxon>Bovinae</taxon>
        <taxon>Bos</taxon>
    </lineage>
</organism>
<name>A0A6B0S0V0_9CETA</name>
<dbReference type="Proteomes" id="UP000322234">
    <property type="component" value="Unassembled WGS sequence"/>
</dbReference>
<feature type="compositionally biased region" description="Basic and acidic residues" evidence="1">
    <location>
        <begin position="26"/>
        <end position="36"/>
    </location>
</feature>
<evidence type="ECO:0000313" key="3">
    <source>
        <dbReference type="Proteomes" id="UP000322234"/>
    </source>
</evidence>
<evidence type="ECO:0000256" key="1">
    <source>
        <dbReference type="SAM" id="MobiDB-lite"/>
    </source>
</evidence>
<accession>A0A6B0S0V0</accession>
<dbReference type="AlphaFoldDB" id="A0A6B0S0V0"/>
<gene>
    <name evidence="2" type="ORF">E5288_WYG017938</name>
</gene>
<sequence>MKVKSSKPPGKPYRTQERQPYKWRREKGEMQRRRDGSVSGKHLTPADILSGIIEPGHLLSKHSTAVTRQRCHCVHHRVVDDVPGRIRTSDFVNKSEEAKTPLWIAIPFSRIFTYSQEDNIAGY</sequence>
<comment type="caution">
    <text evidence="2">The sequence shown here is derived from an EMBL/GenBank/DDBJ whole genome shotgun (WGS) entry which is preliminary data.</text>
</comment>
<feature type="region of interest" description="Disordered" evidence="1">
    <location>
        <begin position="1"/>
        <end position="41"/>
    </location>
</feature>